<dbReference type="GO" id="GO:1990879">
    <property type="term" value="C:CST complex"/>
    <property type="evidence" value="ECO:0007669"/>
    <property type="project" value="InterPro"/>
</dbReference>
<evidence type="ECO:0000313" key="1">
    <source>
        <dbReference type="EMBL" id="KIW28665.1"/>
    </source>
</evidence>
<dbReference type="Proteomes" id="UP000054466">
    <property type="component" value="Unassembled WGS sequence"/>
</dbReference>
<dbReference type="HOGENOM" id="CLU_102601_1_0_1"/>
<dbReference type="OrthoDB" id="5275361at2759"/>
<dbReference type="RefSeq" id="XP_016248881.1">
    <property type="nucleotide sequence ID" value="XM_016395462.1"/>
</dbReference>
<name>A0A0D2CEG9_9EURO</name>
<dbReference type="InterPro" id="IPR012340">
    <property type="entry name" value="NA-bd_OB-fold"/>
</dbReference>
<proteinExistence type="predicted"/>
<dbReference type="GO" id="GO:0043047">
    <property type="term" value="F:single-stranded telomeric DNA binding"/>
    <property type="evidence" value="ECO:0007669"/>
    <property type="project" value="InterPro"/>
</dbReference>
<dbReference type="GO" id="GO:0016233">
    <property type="term" value="P:telomere capping"/>
    <property type="evidence" value="ECO:0007669"/>
    <property type="project" value="InterPro"/>
</dbReference>
<accession>A0A0D2CEG9</accession>
<dbReference type="Pfam" id="PF12658">
    <property type="entry name" value="Ten1"/>
    <property type="match status" value="1"/>
</dbReference>
<gene>
    <name evidence="1" type="ORF">PV07_08308</name>
</gene>
<evidence type="ECO:0008006" key="3">
    <source>
        <dbReference type="Google" id="ProtNLM"/>
    </source>
</evidence>
<organism evidence="1 2">
    <name type="scientific">Cladophialophora immunda</name>
    <dbReference type="NCBI Taxonomy" id="569365"/>
    <lineage>
        <taxon>Eukaryota</taxon>
        <taxon>Fungi</taxon>
        <taxon>Dikarya</taxon>
        <taxon>Ascomycota</taxon>
        <taxon>Pezizomycotina</taxon>
        <taxon>Eurotiomycetes</taxon>
        <taxon>Chaetothyriomycetidae</taxon>
        <taxon>Chaetothyriales</taxon>
        <taxon>Herpotrichiellaceae</taxon>
        <taxon>Cladophialophora</taxon>
    </lineage>
</organism>
<protein>
    <recommendedName>
        <fullName evidence="3">CST complex subunit Ten1</fullName>
    </recommendedName>
</protein>
<dbReference type="AlphaFoldDB" id="A0A0D2CEG9"/>
<dbReference type="EMBL" id="KN847043">
    <property type="protein sequence ID" value="KIW28665.1"/>
    <property type="molecule type" value="Genomic_DNA"/>
</dbReference>
<dbReference type="VEuPathDB" id="FungiDB:PV07_08308"/>
<keyword evidence="2" id="KW-1185">Reference proteome</keyword>
<sequence>MTEGVPSAPAPSKLVFIHEVASLPAASKVRLLGCIVRYDATKGQILLEHAYPRNASSTPRIWVDVNLVLENVKPALLDPGTWINAIGYTRAPTLQTEKRSGKTLQDVHDPVFMQAVLIWDAIAVRIEDYEDTLEDQRRVRRQLASDRD</sequence>
<evidence type="ECO:0000313" key="2">
    <source>
        <dbReference type="Proteomes" id="UP000054466"/>
    </source>
</evidence>
<dbReference type="InterPro" id="IPR024222">
    <property type="entry name" value="Ten1_fungal"/>
</dbReference>
<dbReference type="GeneID" id="27347502"/>
<dbReference type="Gene3D" id="2.40.50.140">
    <property type="entry name" value="Nucleic acid-binding proteins"/>
    <property type="match status" value="1"/>
</dbReference>
<reference evidence="1 2" key="1">
    <citation type="submission" date="2015-01" db="EMBL/GenBank/DDBJ databases">
        <title>The Genome Sequence of Cladophialophora immunda CBS83496.</title>
        <authorList>
            <consortium name="The Broad Institute Genomics Platform"/>
            <person name="Cuomo C."/>
            <person name="de Hoog S."/>
            <person name="Gorbushina A."/>
            <person name="Stielow B."/>
            <person name="Teixiera M."/>
            <person name="Abouelleil A."/>
            <person name="Chapman S.B."/>
            <person name="Priest M."/>
            <person name="Young S.K."/>
            <person name="Wortman J."/>
            <person name="Nusbaum C."/>
            <person name="Birren B."/>
        </authorList>
    </citation>
    <scope>NUCLEOTIDE SEQUENCE [LARGE SCALE GENOMIC DNA]</scope>
    <source>
        <strain evidence="1 2">CBS 83496</strain>
    </source>
</reference>